<dbReference type="SUPFAM" id="SSF50978">
    <property type="entry name" value="WD40 repeat-like"/>
    <property type="match status" value="1"/>
</dbReference>
<dbReference type="InterPro" id="IPR036322">
    <property type="entry name" value="WD40_repeat_dom_sf"/>
</dbReference>
<dbReference type="PANTHER" id="PTHR22847">
    <property type="entry name" value="WD40 REPEAT PROTEIN"/>
    <property type="match status" value="1"/>
</dbReference>
<gene>
    <name evidence="4" type="ORF">RFI_19960</name>
</gene>
<dbReference type="PROSITE" id="PS00678">
    <property type="entry name" value="WD_REPEATS_1"/>
    <property type="match status" value="3"/>
</dbReference>
<name>X6MV96_RETFI</name>
<dbReference type="AlphaFoldDB" id="X6MV96"/>
<dbReference type="InterPro" id="IPR019775">
    <property type="entry name" value="WD40_repeat_CS"/>
</dbReference>
<evidence type="ECO:0000256" key="3">
    <source>
        <dbReference type="PROSITE-ProRule" id="PRU00221"/>
    </source>
</evidence>
<dbReference type="Gene3D" id="2.130.10.10">
    <property type="entry name" value="YVTN repeat-like/Quinoprotein amine dehydrogenase"/>
    <property type="match status" value="1"/>
</dbReference>
<dbReference type="Pfam" id="PF00400">
    <property type="entry name" value="WD40"/>
    <property type="match status" value="3"/>
</dbReference>
<feature type="repeat" description="WD" evidence="3">
    <location>
        <begin position="160"/>
        <end position="202"/>
    </location>
</feature>
<evidence type="ECO:0000256" key="1">
    <source>
        <dbReference type="ARBA" id="ARBA00022574"/>
    </source>
</evidence>
<dbReference type="OrthoDB" id="273771at2759"/>
<keyword evidence="2" id="KW-0677">Repeat</keyword>
<reference evidence="4 5" key="1">
    <citation type="journal article" date="2013" name="Curr. Biol.">
        <title>The Genome of the Foraminiferan Reticulomyxa filosa.</title>
        <authorList>
            <person name="Glockner G."/>
            <person name="Hulsmann N."/>
            <person name="Schleicher M."/>
            <person name="Noegel A.A."/>
            <person name="Eichinger L."/>
            <person name="Gallinger C."/>
            <person name="Pawlowski J."/>
            <person name="Sierra R."/>
            <person name="Euteneuer U."/>
            <person name="Pillet L."/>
            <person name="Moustafa A."/>
            <person name="Platzer M."/>
            <person name="Groth M."/>
            <person name="Szafranski K."/>
            <person name="Schliwa M."/>
        </authorList>
    </citation>
    <scope>NUCLEOTIDE SEQUENCE [LARGE SCALE GENOMIC DNA]</scope>
</reference>
<dbReference type="GO" id="GO:1990234">
    <property type="term" value="C:transferase complex"/>
    <property type="evidence" value="ECO:0007669"/>
    <property type="project" value="UniProtKB-ARBA"/>
</dbReference>
<feature type="repeat" description="WD" evidence="3">
    <location>
        <begin position="69"/>
        <end position="112"/>
    </location>
</feature>
<organism evidence="4 5">
    <name type="scientific">Reticulomyxa filosa</name>
    <dbReference type="NCBI Taxonomy" id="46433"/>
    <lineage>
        <taxon>Eukaryota</taxon>
        <taxon>Sar</taxon>
        <taxon>Rhizaria</taxon>
        <taxon>Retaria</taxon>
        <taxon>Foraminifera</taxon>
        <taxon>Monothalamids</taxon>
        <taxon>Reticulomyxidae</taxon>
        <taxon>Reticulomyxa</taxon>
    </lineage>
</organism>
<dbReference type="PANTHER" id="PTHR22847:SF637">
    <property type="entry name" value="WD REPEAT DOMAIN 5B"/>
    <property type="match status" value="1"/>
</dbReference>
<keyword evidence="5" id="KW-1185">Reference proteome</keyword>
<accession>X6MV96</accession>
<feature type="repeat" description="WD" evidence="3">
    <location>
        <begin position="113"/>
        <end position="160"/>
    </location>
</feature>
<evidence type="ECO:0000256" key="2">
    <source>
        <dbReference type="ARBA" id="ARBA00022737"/>
    </source>
</evidence>
<dbReference type="SMART" id="SM00320">
    <property type="entry name" value="WD40"/>
    <property type="match status" value="3"/>
</dbReference>
<evidence type="ECO:0000313" key="4">
    <source>
        <dbReference type="EMBL" id="ETO17362.1"/>
    </source>
</evidence>
<dbReference type="InterPro" id="IPR015943">
    <property type="entry name" value="WD40/YVTN_repeat-like_dom_sf"/>
</dbReference>
<evidence type="ECO:0000313" key="5">
    <source>
        <dbReference type="Proteomes" id="UP000023152"/>
    </source>
</evidence>
<sequence>MLSLDFYSLLLSKEEETQIIIYHWIRILNIKLGWTKDFDKLVVNYVSPFVPVAIMFDTFRSPSKLIKKFTGHDHRVWSIDYSIFNDCQFICSGSSDNTVRVWDFNNNKQIQSFNGHSNYVYCVKFSPYHYYNHRQNVICSSSYDNTIRFWDFKNNEQLQIFTHTDSVNGIEFSPFNGGRYLCSGSSDKTVCLWDVEKSKLLS</sequence>
<dbReference type="EMBL" id="ASPP01016780">
    <property type="protein sequence ID" value="ETO17362.1"/>
    <property type="molecule type" value="Genomic_DNA"/>
</dbReference>
<protein>
    <submittedName>
        <fullName evidence="4">WD-40 repeat protein</fullName>
    </submittedName>
</protein>
<dbReference type="PROSITE" id="PS50294">
    <property type="entry name" value="WD_REPEATS_REGION"/>
    <property type="match status" value="3"/>
</dbReference>
<proteinExistence type="predicted"/>
<comment type="caution">
    <text evidence="4">The sequence shown here is derived from an EMBL/GenBank/DDBJ whole genome shotgun (WGS) entry which is preliminary data.</text>
</comment>
<dbReference type="PRINTS" id="PR00320">
    <property type="entry name" value="GPROTEINBRPT"/>
</dbReference>
<feature type="non-terminal residue" evidence="4">
    <location>
        <position position="202"/>
    </location>
</feature>
<dbReference type="InterPro" id="IPR020472">
    <property type="entry name" value="WD40_PAC1"/>
</dbReference>
<dbReference type="PROSITE" id="PS50082">
    <property type="entry name" value="WD_REPEATS_2"/>
    <property type="match status" value="3"/>
</dbReference>
<dbReference type="InterPro" id="IPR001680">
    <property type="entry name" value="WD40_rpt"/>
</dbReference>
<dbReference type="Proteomes" id="UP000023152">
    <property type="component" value="Unassembled WGS sequence"/>
</dbReference>
<keyword evidence="1 3" id="KW-0853">WD repeat</keyword>